<dbReference type="InterPro" id="IPR007452">
    <property type="entry name" value="TamB_C"/>
</dbReference>
<dbReference type="PANTHER" id="PTHR36985">
    <property type="entry name" value="TRANSLOCATION AND ASSEMBLY MODULE SUBUNIT TAMB"/>
    <property type="match status" value="1"/>
</dbReference>
<feature type="transmembrane region" description="Helical" evidence="5">
    <location>
        <begin position="36"/>
        <end position="59"/>
    </location>
</feature>
<dbReference type="Proteomes" id="UP001589896">
    <property type="component" value="Unassembled WGS sequence"/>
</dbReference>
<sequence>MTLPDAKHDPDAPTPEEREARIAELRARRHARTRKLAIRSSLIAGLLTLALAVFGYWLLTTIGGRELLLRQITARLPENATLTWEKAEGPASGPLTLHDVRFTWDEVVFTAELVTLDPALRPLFGRRVVLDALVVRDAHLQLAPSDEPFELPRWPEVLPQINPPLALRADDIVIDNFVVTRARERVIAIDRLRGGLAAEPGSLEVEDLVIDSNRGRFTADGTYAPADNYRMDLTAAAVIPTPERRAPLRLGFVARGDLTHLDAAVAGAAPGPVRATLTLRAPLIPGDDRVADTERARWQLRADADALDTALLAGADAPSQTPLSLHLRASGVGGVMRAQGEVEQGAFSATLLPSQITISEQVLAFDPLVVRAFGGEIVVRGRGDFGEEGEPGARELRYAVRARDLQWGDAAGTPVTADATFDLTGTQAAWAVAGNARLERDGEAATLQLAGRGQEQQLQLTTFKVAMPTGTLDVAGTVGWDPRLHWDLRAQLAGFDPGYFAPGWNGAVRGTLTSEGRALETGGFNATATLRDLGGQLRDRRLGGQAVVTMRGQQLATEAALSLGDGELALEGTFATEPQLQWQGEARLSDFDPSLVLDGWDGAVDARLSTRGRARDVTPGDPVPLDAFVDIERLGGTLRGRALGGEAKVAIEGLGGARPVRYRGDVDLRIGNSRIDAEGTIADVLDVDVRLLPLQLADLAPDADGVLRGTLQLSGPRTAPSVVADLEGNNLQWGAMRADSLSAQGRLPWEASARPGALEVRASGLQAGLPIDSLVLQARGAVEALSLEAQASGDAGALALEGQLRRRGQAWTGTIGSLRLDPEPGDAWALQSPASFGWAGQSATLERACLAAVGGGGTLCASANWPSRGVEVEGSGLSLALVEPYLPERDGREWHLRGDFALDAQLQPVGNAWRGQAKLRSSGGGLRLGDAKRELLGYDNLALEATFTPERLNAELAAGLTGNGRLAARVATGWDAYSPLTGAISVNTNELTWMELFSPDIVDPDGRLSGDITLGGTRSNPTIGGQARLDEFTTEVPSLGITLREGQARLDARPDGSAAITGRVRSGDGVLRLDGRLGLESGAAPLVLNVTGENFLAADTRQLEAVIDPNVRVTVPLADPITVTGTVRVPSAEINLERLDRAVKASSDVVVLDPIDGATAELETPVVLDLTLVLGEDVELNGFGLAGGLDGQLRVRTAPGREMTARGQLEIDGRYEAYGQELTIKRGQLNWSGGPVNDPILDIRAEREIGDITAGVDVRGRASAPRASVWSSEGGSQSEALAYLALGRPLSTVTGEEGDQLNAANAALTAGGSLLASQLGARIGLDDAGTIESRSLGGSVFGIGKYLSPKLYIGYGVSLLGTGQVLLLKYLISEAFVLEVESSSVENRGSVNYRIEK</sequence>
<reference evidence="7 8" key="1">
    <citation type="submission" date="2024-09" db="EMBL/GenBank/DDBJ databases">
        <authorList>
            <person name="Sun Q."/>
            <person name="Mori K."/>
        </authorList>
    </citation>
    <scope>NUCLEOTIDE SEQUENCE [LARGE SCALE GENOMIC DNA]</scope>
    <source>
        <strain evidence="7 8">KCTC 23076</strain>
    </source>
</reference>
<proteinExistence type="predicted"/>
<comment type="subcellular location">
    <subcellularLocation>
        <location evidence="1">Membrane</location>
        <topology evidence="1">Single-pass membrane protein</topology>
    </subcellularLocation>
</comment>
<keyword evidence="2 5" id="KW-0812">Transmembrane</keyword>
<evidence type="ECO:0000256" key="1">
    <source>
        <dbReference type="ARBA" id="ARBA00004167"/>
    </source>
</evidence>
<evidence type="ECO:0000256" key="4">
    <source>
        <dbReference type="ARBA" id="ARBA00023136"/>
    </source>
</evidence>
<keyword evidence="8" id="KW-1185">Reference proteome</keyword>
<organism evidence="7 8">
    <name type="scientific">Lysobacter korlensis</name>
    <dbReference type="NCBI Taxonomy" id="553636"/>
    <lineage>
        <taxon>Bacteria</taxon>
        <taxon>Pseudomonadati</taxon>
        <taxon>Pseudomonadota</taxon>
        <taxon>Gammaproteobacteria</taxon>
        <taxon>Lysobacterales</taxon>
        <taxon>Lysobacteraceae</taxon>
        <taxon>Lysobacter</taxon>
    </lineage>
</organism>
<keyword evidence="3 5" id="KW-1133">Transmembrane helix</keyword>
<protein>
    <submittedName>
        <fullName evidence="7">Translocation/assembly module TamB domain-containing protein</fullName>
    </submittedName>
</protein>
<evidence type="ECO:0000256" key="2">
    <source>
        <dbReference type="ARBA" id="ARBA00022692"/>
    </source>
</evidence>
<comment type="caution">
    <text evidence="7">The sequence shown here is derived from an EMBL/GenBank/DDBJ whole genome shotgun (WGS) entry which is preliminary data.</text>
</comment>
<dbReference type="RefSeq" id="WP_386663916.1">
    <property type="nucleotide sequence ID" value="NZ_JBHLTG010000001.1"/>
</dbReference>
<keyword evidence="4 5" id="KW-0472">Membrane</keyword>
<evidence type="ECO:0000256" key="5">
    <source>
        <dbReference type="SAM" id="Phobius"/>
    </source>
</evidence>
<evidence type="ECO:0000259" key="6">
    <source>
        <dbReference type="Pfam" id="PF04357"/>
    </source>
</evidence>
<feature type="domain" description="Translocation and assembly module TamB C-terminal" evidence="6">
    <location>
        <begin position="1066"/>
        <end position="1396"/>
    </location>
</feature>
<dbReference type="PANTHER" id="PTHR36985:SF1">
    <property type="entry name" value="TRANSLOCATION AND ASSEMBLY MODULE SUBUNIT TAMB"/>
    <property type="match status" value="1"/>
</dbReference>
<accession>A0ABV6RH70</accession>
<evidence type="ECO:0000313" key="8">
    <source>
        <dbReference type="Proteomes" id="UP001589896"/>
    </source>
</evidence>
<evidence type="ECO:0000256" key="3">
    <source>
        <dbReference type="ARBA" id="ARBA00022989"/>
    </source>
</evidence>
<name>A0ABV6RH70_9GAMM</name>
<gene>
    <name evidence="7" type="ORF">ACFFGH_00465</name>
</gene>
<evidence type="ECO:0000313" key="7">
    <source>
        <dbReference type="EMBL" id="MFC0676320.1"/>
    </source>
</evidence>
<dbReference type="EMBL" id="JBHLTG010000001">
    <property type="protein sequence ID" value="MFC0676320.1"/>
    <property type="molecule type" value="Genomic_DNA"/>
</dbReference>
<dbReference type="Pfam" id="PF04357">
    <property type="entry name" value="TamB"/>
    <property type="match status" value="1"/>
</dbReference>